<feature type="coiled-coil region" evidence="1">
    <location>
        <begin position="94"/>
        <end position="132"/>
    </location>
</feature>
<name>J9FVB5_9ZZZZ</name>
<dbReference type="InterPro" id="IPR050188">
    <property type="entry name" value="RluA_PseudoU_synthase"/>
</dbReference>
<dbReference type="PANTHER" id="PTHR21600">
    <property type="entry name" value="MITOCHONDRIAL RNA PSEUDOURIDINE SYNTHASE"/>
    <property type="match status" value="1"/>
</dbReference>
<dbReference type="PANTHER" id="PTHR21600:SF89">
    <property type="entry name" value="RIBOSOMAL LARGE SUBUNIT PSEUDOURIDINE SYNTHASE A"/>
    <property type="match status" value="1"/>
</dbReference>
<dbReference type="SUPFAM" id="SSF55120">
    <property type="entry name" value="Pseudouridine synthase"/>
    <property type="match status" value="1"/>
</dbReference>
<sequence length="510" mass="58410">MASKEVQDYLKQQVQWKDELAKGKMFGVLVVKDKQGNLGYLAAYSGILDGSNKHPFFVPPVYNLLDPQGFFKLEEKNISDLNRYIDRLLSAPEYLQSKQELTSLEKKAEQALRTAKDEMKESKLKRDKLRATSQSEEMNASLIRESQYQKASYKRLERDWKGRIEQCRKAVETYEKPICQAKTERKQRSALLQQRLFEQFNMLNAKGEKKNLCQIFQDKLQKTPPAGAGECAAPKLLQYAYIKGYHPIAMAEFWLGASPKAEIREHGHFYPACKRKCEPILEHMLQGLKVEPNPLKQKCQDASLQNIDIIYEDQWLVAVNKPNGMLSVPGKSNVGSVYQCMKERYPNADGPLTVHRLDMDTSGIMLIAKTKEIYQALQAAFHHHSIQKQYIAILEGTVQTDEGYIQLPLCPDIENRPCQMVNEEYGKPALTYYRVLERKGKRTRIAFYPQTGRTHQLRVHAAHIQGLHCPIAGDMLYGTPADRLYLHAASLEFTHPISHQKMHLSAPVPF</sequence>
<dbReference type="PROSITE" id="PS01129">
    <property type="entry name" value="PSI_RLU"/>
    <property type="match status" value="1"/>
</dbReference>
<comment type="caution">
    <text evidence="3">The sequence shown here is derived from an EMBL/GenBank/DDBJ whole genome shotgun (WGS) entry which is preliminary data.</text>
</comment>
<dbReference type="InterPro" id="IPR020103">
    <property type="entry name" value="PsdUridine_synth_cat_dom_sf"/>
</dbReference>
<gene>
    <name evidence="3" type="ORF">EVA_13435</name>
</gene>
<proteinExistence type="predicted"/>
<dbReference type="Gene3D" id="3.30.2350.10">
    <property type="entry name" value="Pseudouridine synthase"/>
    <property type="match status" value="1"/>
</dbReference>
<dbReference type="InterPro" id="IPR006224">
    <property type="entry name" value="PsdUridine_synth_RluA-like_CS"/>
</dbReference>
<organism evidence="3">
    <name type="scientific">gut metagenome</name>
    <dbReference type="NCBI Taxonomy" id="749906"/>
    <lineage>
        <taxon>unclassified sequences</taxon>
        <taxon>metagenomes</taxon>
        <taxon>organismal metagenomes</taxon>
    </lineage>
</organism>
<dbReference type="Pfam" id="PF00849">
    <property type="entry name" value="PseudoU_synth_2"/>
    <property type="match status" value="1"/>
</dbReference>
<dbReference type="AlphaFoldDB" id="J9FVB5"/>
<feature type="domain" description="Pseudouridine synthase RsuA/RluA-like" evidence="2">
    <location>
        <begin position="316"/>
        <end position="463"/>
    </location>
</feature>
<protein>
    <submittedName>
        <fullName evidence="3">Ribosomal large subunit pseudouridine synthase A</fullName>
    </submittedName>
</protein>
<dbReference type="GO" id="GO:0000455">
    <property type="term" value="P:enzyme-directed rRNA pseudouridine synthesis"/>
    <property type="evidence" value="ECO:0007669"/>
    <property type="project" value="TreeGrafter"/>
</dbReference>
<evidence type="ECO:0000259" key="2">
    <source>
        <dbReference type="Pfam" id="PF00849"/>
    </source>
</evidence>
<evidence type="ECO:0000256" key="1">
    <source>
        <dbReference type="SAM" id="Coils"/>
    </source>
</evidence>
<dbReference type="GO" id="GO:0003723">
    <property type="term" value="F:RNA binding"/>
    <property type="evidence" value="ECO:0007669"/>
    <property type="project" value="InterPro"/>
</dbReference>
<dbReference type="EMBL" id="AMCI01004257">
    <property type="protein sequence ID" value="EJW98453.1"/>
    <property type="molecule type" value="Genomic_DNA"/>
</dbReference>
<dbReference type="InterPro" id="IPR006145">
    <property type="entry name" value="PsdUridine_synth_RsuA/RluA"/>
</dbReference>
<accession>J9FVB5</accession>
<reference evidence="3" key="1">
    <citation type="journal article" date="2012" name="PLoS ONE">
        <title>Gene sets for utilization of primary and secondary nutrition supplies in the distal gut of endangered iberian lynx.</title>
        <authorList>
            <person name="Alcaide M."/>
            <person name="Messina E."/>
            <person name="Richter M."/>
            <person name="Bargiela R."/>
            <person name="Peplies J."/>
            <person name="Huws S.A."/>
            <person name="Newbold C.J."/>
            <person name="Golyshin P.N."/>
            <person name="Simon M.A."/>
            <person name="Lopez G."/>
            <person name="Yakimov M.M."/>
            <person name="Ferrer M."/>
        </authorList>
    </citation>
    <scope>NUCLEOTIDE SEQUENCE</scope>
</reference>
<evidence type="ECO:0000313" key="3">
    <source>
        <dbReference type="EMBL" id="EJW98453.1"/>
    </source>
</evidence>
<dbReference type="CDD" id="cd02869">
    <property type="entry name" value="PseudoU_synth_RluA_like"/>
    <property type="match status" value="1"/>
</dbReference>
<keyword evidence="1" id="KW-0175">Coiled coil</keyword>
<dbReference type="GO" id="GO:0009982">
    <property type="term" value="F:pseudouridine synthase activity"/>
    <property type="evidence" value="ECO:0007669"/>
    <property type="project" value="InterPro"/>
</dbReference>